<dbReference type="AlphaFoldDB" id="M1DGZ8"/>
<reference evidence="3" key="1">
    <citation type="journal article" date="2011" name="Nature">
        <title>Genome sequence and analysis of the tuber crop potato.</title>
        <authorList>
            <consortium name="The Potato Genome Sequencing Consortium"/>
        </authorList>
    </citation>
    <scope>NUCLEOTIDE SEQUENCE [LARGE SCALE GENOMIC DNA]</scope>
    <source>
        <strain evidence="3">cv. DM1-3 516 R44</strain>
    </source>
</reference>
<dbReference type="Pfam" id="PF20167">
    <property type="entry name" value="Transposase_32"/>
    <property type="match status" value="1"/>
</dbReference>
<dbReference type="HOGENOM" id="CLU_029307_0_1_1"/>
<dbReference type="PANTHER" id="PTHR33180:SF31">
    <property type="entry name" value="POLYPROTEIN PROTEIN"/>
    <property type="match status" value="1"/>
</dbReference>
<sequence length="114" mass="12957">MVRGTLVRCSRDQINVVLDRRSILYYTKLATPTTPLDGLKGCLAPLIFDTIPRWIETGVQIKKKNLNVVARYWFRFISNSIMPSQNESILRHQKAACLGSIIARRSIDLGLIID</sequence>
<dbReference type="InterPro" id="IPR046796">
    <property type="entry name" value="Transposase_32_dom"/>
</dbReference>
<reference evidence="2" key="2">
    <citation type="submission" date="2015-06" db="UniProtKB">
        <authorList>
            <consortium name="EnsemblPlants"/>
        </authorList>
    </citation>
    <scope>IDENTIFICATION</scope>
    <source>
        <strain evidence="2">DM1-3 516 R44</strain>
    </source>
</reference>
<evidence type="ECO:0000259" key="1">
    <source>
        <dbReference type="Pfam" id="PF20167"/>
    </source>
</evidence>
<dbReference type="EnsemblPlants" id="PGSC0003DMT400088902">
    <property type="protein sequence ID" value="PGSC0003DMT400088902"/>
    <property type="gene ID" value="PGSC0003DMG400038473"/>
</dbReference>
<dbReference type="GO" id="GO:0009523">
    <property type="term" value="C:photosystem II"/>
    <property type="evidence" value="ECO:0000318"/>
    <property type="project" value="GO_Central"/>
</dbReference>
<dbReference type="PANTHER" id="PTHR33180">
    <property type="entry name" value="PHOTOSYSTEM II CP43 REACTION CENTER PROTEIN"/>
    <property type="match status" value="1"/>
</dbReference>
<name>M1DGZ8_SOLTU</name>
<dbReference type="PaxDb" id="4113-PGSC0003DMT400088902"/>
<keyword evidence="3" id="KW-1185">Reference proteome</keyword>
<evidence type="ECO:0000313" key="2">
    <source>
        <dbReference type="EnsemblPlants" id="PGSC0003DMT400088902"/>
    </source>
</evidence>
<accession>M1DGZ8</accession>
<organism evidence="2 3">
    <name type="scientific">Solanum tuberosum</name>
    <name type="common">Potato</name>
    <dbReference type="NCBI Taxonomy" id="4113"/>
    <lineage>
        <taxon>Eukaryota</taxon>
        <taxon>Viridiplantae</taxon>
        <taxon>Streptophyta</taxon>
        <taxon>Embryophyta</taxon>
        <taxon>Tracheophyta</taxon>
        <taxon>Spermatophyta</taxon>
        <taxon>Magnoliopsida</taxon>
        <taxon>eudicotyledons</taxon>
        <taxon>Gunneridae</taxon>
        <taxon>Pentapetalae</taxon>
        <taxon>asterids</taxon>
        <taxon>lamiids</taxon>
        <taxon>Solanales</taxon>
        <taxon>Solanaceae</taxon>
        <taxon>Solanoideae</taxon>
        <taxon>Solaneae</taxon>
        <taxon>Solanum</taxon>
    </lineage>
</organism>
<evidence type="ECO:0000313" key="3">
    <source>
        <dbReference type="Proteomes" id="UP000011115"/>
    </source>
</evidence>
<dbReference type="GO" id="GO:0009579">
    <property type="term" value="C:thylakoid"/>
    <property type="evidence" value="ECO:0000318"/>
    <property type="project" value="GO_Central"/>
</dbReference>
<proteinExistence type="predicted"/>
<dbReference type="Proteomes" id="UP000011115">
    <property type="component" value="Unassembled WGS sequence"/>
</dbReference>
<protein>
    <recommendedName>
        <fullName evidence="1">Putative plant transposon protein domain-containing protein</fullName>
    </recommendedName>
</protein>
<feature type="domain" description="Putative plant transposon protein" evidence="1">
    <location>
        <begin position="1"/>
        <end position="113"/>
    </location>
</feature>
<dbReference type="InParanoid" id="M1DGZ8"/>
<dbReference type="Gramene" id="PGSC0003DMT400088902">
    <property type="protein sequence ID" value="PGSC0003DMT400088902"/>
    <property type="gene ID" value="PGSC0003DMG400038473"/>
</dbReference>